<protein>
    <submittedName>
        <fullName evidence="1">Uncharacterized protein</fullName>
    </submittedName>
</protein>
<keyword evidence="2" id="KW-1185">Reference proteome</keyword>
<evidence type="ECO:0000313" key="1">
    <source>
        <dbReference type="EMBL" id="KAL1882978.1"/>
    </source>
</evidence>
<gene>
    <name evidence="1" type="ORF">Daus18300_000616</name>
</gene>
<dbReference type="EMBL" id="JAWRVE010000003">
    <property type="protein sequence ID" value="KAL1882978.1"/>
    <property type="molecule type" value="Genomic_DNA"/>
</dbReference>
<dbReference type="Proteomes" id="UP001583177">
    <property type="component" value="Unassembled WGS sequence"/>
</dbReference>
<name>A0ABR3Y4J9_9PEZI</name>
<organism evidence="1 2">
    <name type="scientific">Diaporthe australafricana</name>
    <dbReference type="NCBI Taxonomy" id="127596"/>
    <lineage>
        <taxon>Eukaryota</taxon>
        <taxon>Fungi</taxon>
        <taxon>Dikarya</taxon>
        <taxon>Ascomycota</taxon>
        <taxon>Pezizomycotina</taxon>
        <taxon>Sordariomycetes</taxon>
        <taxon>Sordariomycetidae</taxon>
        <taxon>Diaporthales</taxon>
        <taxon>Diaporthaceae</taxon>
        <taxon>Diaporthe</taxon>
    </lineage>
</organism>
<accession>A0ABR3Y4J9</accession>
<reference evidence="1 2" key="1">
    <citation type="journal article" date="2024" name="IMA Fungus">
        <title>IMA Genome - F19 : A genome assembly and annotation guide to empower mycologists, including annotated draft genome sequences of Ceratocystis pirilliformis, Diaporthe australafricana, Fusarium ophioides, Paecilomyces lecythidis, and Sporothrix stenoceras.</title>
        <authorList>
            <person name="Aylward J."/>
            <person name="Wilson A.M."/>
            <person name="Visagie C.M."/>
            <person name="Spraker J."/>
            <person name="Barnes I."/>
            <person name="Buitendag C."/>
            <person name="Ceriani C."/>
            <person name="Del Mar Angel L."/>
            <person name="du Plessis D."/>
            <person name="Fuchs T."/>
            <person name="Gasser K."/>
            <person name="Kramer D."/>
            <person name="Li W."/>
            <person name="Munsamy K."/>
            <person name="Piso A."/>
            <person name="Price J.L."/>
            <person name="Sonnekus B."/>
            <person name="Thomas C."/>
            <person name="van der Nest A."/>
            <person name="van Dijk A."/>
            <person name="van Heerden A."/>
            <person name="van Vuuren N."/>
            <person name="Yilmaz N."/>
            <person name="Duong T.A."/>
            <person name="van der Merwe N.A."/>
            <person name="Wingfield M.J."/>
            <person name="Wingfield B.D."/>
        </authorList>
    </citation>
    <scope>NUCLEOTIDE SEQUENCE [LARGE SCALE GENOMIC DNA]</scope>
    <source>
        <strain evidence="1 2">CMW 18300</strain>
    </source>
</reference>
<proteinExistence type="predicted"/>
<comment type="caution">
    <text evidence="1">The sequence shown here is derived from an EMBL/GenBank/DDBJ whole genome shotgun (WGS) entry which is preliminary data.</text>
</comment>
<sequence>MSNEWIEQTLPLRYLDDDTLEKDLDRILGEEGWKPSKTELHEIETNAKNHYLQSREAAAVMGQNKS</sequence>
<evidence type="ECO:0000313" key="2">
    <source>
        <dbReference type="Proteomes" id="UP001583177"/>
    </source>
</evidence>